<reference evidence="1 2" key="1">
    <citation type="submission" date="2019-02" db="EMBL/GenBank/DDBJ databases">
        <title>Deep-cultivation of Planctomycetes and their phenomic and genomic characterization uncovers novel biology.</title>
        <authorList>
            <person name="Wiegand S."/>
            <person name="Jogler M."/>
            <person name="Boedeker C."/>
            <person name="Pinto D."/>
            <person name="Vollmers J."/>
            <person name="Rivas-Marin E."/>
            <person name="Kohn T."/>
            <person name="Peeters S.H."/>
            <person name="Heuer A."/>
            <person name="Rast P."/>
            <person name="Oberbeckmann S."/>
            <person name="Bunk B."/>
            <person name="Jeske O."/>
            <person name="Meyerdierks A."/>
            <person name="Storesund J.E."/>
            <person name="Kallscheuer N."/>
            <person name="Luecker S."/>
            <person name="Lage O.M."/>
            <person name="Pohl T."/>
            <person name="Merkel B.J."/>
            <person name="Hornburger P."/>
            <person name="Mueller R.-W."/>
            <person name="Bruemmer F."/>
            <person name="Labrenz M."/>
            <person name="Spormann A.M."/>
            <person name="Op den Camp H."/>
            <person name="Overmann J."/>
            <person name="Amann R."/>
            <person name="Jetten M.S.M."/>
            <person name="Mascher T."/>
            <person name="Medema M.H."/>
            <person name="Devos D.P."/>
            <person name="Kaster A.-K."/>
            <person name="Ovreas L."/>
            <person name="Rohde M."/>
            <person name="Galperin M.Y."/>
            <person name="Jogler C."/>
        </authorList>
    </citation>
    <scope>NUCLEOTIDE SEQUENCE [LARGE SCALE GENOMIC DNA]</scope>
    <source>
        <strain evidence="1 2">Pan44</strain>
    </source>
</reference>
<proteinExistence type="predicted"/>
<dbReference type="InterPro" id="IPR029058">
    <property type="entry name" value="AB_hydrolase_fold"/>
</dbReference>
<dbReference type="AlphaFoldDB" id="A0A517SB34"/>
<dbReference type="Gene3D" id="3.40.50.1820">
    <property type="entry name" value="alpha/beta hydrolase"/>
    <property type="match status" value="1"/>
</dbReference>
<protein>
    <submittedName>
        <fullName evidence="1">PhoPQ-activated pathogenicity-related protein</fullName>
    </submittedName>
</protein>
<dbReference type="KEGG" id="ccos:Pan44_13350"/>
<dbReference type="PANTHER" id="PTHR31497:SF0">
    <property type="entry name" value="AUTOCRINE PROLIFERATION REPRESSOR PROTEIN A"/>
    <property type="match status" value="1"/>
</dbReference>
<dbReference type="SUPFAM" id="SSF53474">
    <property type="entry name" value="alpha/beta-Hydrolases"/>
    <property type="match status" value="1"/>
</dbReference>
<dbReference type="PANTHER" id="PTHR31497">
    <property type="entry name" value="AUTOCRINE PROLIFERATION REPRESSOR PROTEIN A"/>
    <property type="match status" value="1"/>
</dbReference>
<evidence type="ECO:0000313" key="2">
    <source>
        <dbReference type="Proteomes" id="UP000315700"/>
    </source>
</evidence>
<dbReference type="Proteomes" id="UP000315700">
    <property type="component" value="Chromosome"/>
</dbReference>
<dbReference type="Pfam" id="PF10142">
    <property type="entry name" value="PhoPQ_related"/>
    <property type="match status" value="1"/>
</dbReference>
<dbReference type="InterPro" id="IPR009199">
    <property type="entry name" value="PhoPQ-act_pathogen-rel_PqaA"/>
</dbReference>
<keyword evidence="2" id="KW-1185">Reference proteome</keyword>
<evidence type="ECO:0000313" key="1">
    <source>
        <dbReference type="EMBL" id="QDT53319.1"/>
    </source>
</evidence>
<gene>
    <name evidence="1" type="ORF">Pan44_13350</name>
</gene>
<dbReference type="InParanoid" id="A0A517SB34"/>
<organism evidence="1 2">
    <name type="scientific">Caulifigura coniformis</name>
    <dbReference type="NCBI Taxonomy" id="2527983"/>
    <lineage>
        <taxon>Bacteria</taxon>
        <taxon>Pseudomonadati</taxon>
        <taxon>Planctomycetota</taxon>
        <taxon>Planctomycetia</taxon>
        <taxon>Planctomycetales</taxon>
        <taxon>Planctomycetaceae</taxon>
        <taxon>Caulifigura</taxon>
    </lineage>
</organism>
<name>A0A517SB34_9PLAN</name>
<dbReference type="RefSeq" id="WP_197453903.1">
    <property type="nucleotide sequence ID" value="NZ_CP036271.1"/>
</dbReference>
<dbReference type="EMBL" id="CP036271">
    <property type="protein sequence ID" value="QDT53319.1"/>
    <property type="molecule type" value="Genomic_DNA"/>
</dbReference>
<dbReference type="PIRSF" id="PIRSF014728">
    <property type="entry name" value="PqaA"/>
    <property type="match status" value="1"/>
</dbReference>
<accession>A0A517SB34</accession>
<sequence>MMVNSSYRLRLCSLALAFLATVHVVGEDRSERPVAVPSHLFDYVGREEPVFKWSLEDTVETAGGKVYRLHLVSQKWQDIVWQHPLMVYEPEKVTRPGSMLLFVTGGSTGNVPGVKDYGMGLMLAKLCGSRVAFLHQVPNQPLLGDRKEDDLITETWLRYLKTGDTNWPLLFPMVKSAVKAMDALQQFSKEKLDAEVKSFVVTGASKRGWTSWLTSAADKRIVAAAPMVIDILNFPKQMKHQKETWGFYSEQIGDYTSKGLVREDGIPAEGREHDLWQMMDPFTYRDGISIPKMMIVGANDRYWAVDAMSLYWDDLKGPTYVHRVANAGHNLDDGGDGRNHALRTLGVFYRHAVDGKSLPGLKWEFPTAEEKIGLTVECTAPAEGAKLWYCTSKTHDFRESKWQSQDLKSKDGKFLGEVKPNPGEHVAVYGEVQLEHEGVPYSLNTLVKWK</sequence>